<dbReference type="InterPro" id="IPR025343">
    <property type="entry name" value="DUF4099"/>
</dbReference>
<feature type="domain" description="DUF3945" evidence="2">
    <location>
        <begin position="354"/>
        <end position="407"/>
    </location>
</feature>
<protein>
    <submittedName>
        <fullName evidence="4">DUF3945 domain-containing protein</fullName>
    </submittedName>
</protein>
<dbReference type="Proteomes" id="UP000320643">
    <property type="component" value="Unassembled WGS sequence"/>
</dbReference>
<dbReference type="EMBL" id="VJVZ01000008">
    <property type="protein sequence ID" value="TRW23637.1"/>
    <property type="molecule type" value="Genomic_DNA"/>
</dbReference>
<dbReference type="Pfam" id="PF13101">
    <property type="entry name" value="DUF3945"/>
    <property type="match status" value="2"/>
</dbReference>
<evidence type="ECO:0000259" key="2">
    <source>
        <dbReference type="Pfam" id="PF13101"/>
    </source>
</evidence>
<feature type="domain" description="DUF3945" evidence="2">
    <location>
        <begin position="284"/>
        <end position="337"/>
    </location>
</feature>
<dbReference type="InterPro" id="IPR025222">
    <property type="entry name" value="DUF3945"/>
</dbReference>
<keyword evidence="5" id="KW-1185">Reference proteome</keyword>
<accession>A0A552UZI6</accession>
<name>A0A552UZI6_9FLAO</name>
<evidence type="ECO:0000313" key="4">
    <source>
        <dbReference type="EMBL" id="TRW23637.1"/>
    </source>
</evidence>
<dbReference type="RefSeq" id="WP_143373894.1">
    <property type="nucleotide sequence ID" value="NZ_VJVZ01000008.1"/>
</dbReference>
<reference evidence="4 5" key="1">
    <citation type="submission" date="2019-07" db="EMBL/GenBank/DDBJ databases">
        <title>Flavobacterium sp. nov., isolated from glacier ice.</title>
        <authorList>
            <person name="Liu Q."/>
            <person name="Xin Y.-H."/>
        </authorList>
    </citation>
    <scope>NUCLEOTIDE SEQUENCE [LARGE SCALE GENOMIC DNA]</scope>
    <source>
        <strain evidence="4 5">ZT4R6</strain>
    </source>
</reference>
<gene>
    <name evidence="4" type="ORF">FMM05_13330</name>
</gene>
<dbReference type="AlphaFoldDB" id="A0A552UZI6"/>
<evidence type="ECO:0000259" key="3">
    <source>
        <dbReference type="Pfam" id="PF13351"/>
    </source>
</evidence>
<feature type="region of interest" description="Disordered" evidence="1">
    <location>
        <begin position="400"/>
        <end position="471"/>
    </location>
</feature>
<dbReference type="OrthoDB" id="1081890at2"/>
<evidence type="ECO:0000256" key="1">
    <source>
        <dbReference type="SAM" id="MobiDB-lite"/>
    </source>
</evidence>
<dbReference type="Pfam" id="PF13351">
    <property type="entry name" value="DUF4099"/>
    <property type="match status" value="1"/>
</dbReference>
<sequence>MAEKVHTPNPSDELNEMMLVLDKKENTIKGVTGLSKDGTVKAKAIDDKKQPDFMRIERNGDFFTNFFGNFMRQLKEPTRFDFFRVPYALGKDIALELQSHLDNLGKDAQKLISKYALNSEYQFKNRNTMETTPSTQETSEYKFKPEQVNWESLANLGISKERLEKMNLMDPLLKGFKTNDTVPLTLTMGDAVAKLDARLSLQTNDAGQVVVAMHGIRKEPNLNYPFFGHEFTKEDKDNLLNTGNMGRVVDLFNQKTSENVPSIISVDRKTNELVAYKAEWIKIPEEIKGVKLDDAQKQVLQEGKPLQLEGMTAKNGASFDATVQFNADKRYVEFLFDNKPAQGQSQGRTYDEAPREFRGKELTDDQYNKLKDGLTVYVSGLVDKNQKEYQGYITYNSESGKVGFSFNNPSKSKEESLPAGATQAPPAENKAGQSATAKENEKAGQKDPDAGKQQQQQEQQDAPAKSKGRKM</sequence>
<evidence type="ECO:0000313" key="5">
    <source>
        <dbReference type="Proteomes" id="UP000320643"/>
    </source>
</evidence>
<comment type="caution">
    <text evidence="4">The sequence shown here is derived from an EMBL/GenBank/DDBJ whole genome shotgun (WGS) entry which is preliminary data.</text>
</comment>
<feature type="compositionally biased region" description="Basic and acidic residues" evidence="1">
    <location>
        <begin position="438"/>
        <end position="450"/>
    </location>
</feature>
<feature type="domain" description="DUF4099" evidence="3">
    <location>
        <begin position="143"/>
        <end position="225"/>
    </location>
</feature>
<feature type="compositionally biased region" description="Low complexity" evidence="1">
    <location>
        <begin position="451"/>
        <end position="465"/>
    </location>
</feature>
<organism evidence="4 5">
    <name type="scientific">Flavobacterium zepuense</name>
    <dbReference type="NCBI Taxonomy" id="2593302"/>
    <lineage>
        <taxon>Bacteria</taxon>
        <taxon>Pseudomonadati</taxon>
        <taxon>Bacteroidota</taxon>
        <taxon>Flavobacteriia</taxon>
        <taxon>Flavobacteriales</taxon>
        <taxon>Flavobacteriaceae</taxon>
        <taxon>Flavobacterium</taxon>
    </lineage>
</organism>
<proteinExistence type="predicted"/>
<feature type="compositionally biased region" description="Polar residues" evidence="1">
    <location>
        <begin position="400"/>
        <end position="410"/>
    </location>
</feature>